<name>A0A2P6PMC7_ROSCH</name>
<keyword evidence="4" id="KW-1185">Reference proteome</keyword>
<organism evidence="3 4">
    <name type="scientific">Rosa chinensis</name>
    <name type="common">China rose</name>
    <dbReference type="NCBI Taxonomy" id="74649"/>
    <lineage>
        <taxon>Eukaryota</taxon>
        <taxon>Viridiplantae</taxon>
        <taxon>Streptophyta</taxon>
        <taxon>Embryophyta</taxon>
        <taxon>Tracheophyta</taxon>
        <taxon>Spermatophyta</taxon>
        <taxon>Magnoliopsida</taxon>
        <taxon>eudicotyledons</taxon>
        <taxon>Gunneridae</taxon>
        <taxon>Pentapetalae</taxon>
        <taxon>rosids</taxon>
        <taxon>fabids</taxon>
        <taxon>Rosales</taxon>
        <taxon>Rosaceae</taxon>
        <taxon>Rosoideae</taxon>
        <taxon>Rosoideae incertae sedis</taxon>
        <taxon>Rosa</taxon>
    </lineage>
</organism>
<proteinExistence type="predicted"/>
<dbReference type="Gramene" id="PRQ23084">
    <property type="protein sequence ID" value="PRQ23084"/>
    <property type="gene ID" value="RchiOBHm_Chr6g0257351"/>
</dbReference>
<dbReference type="InterPro" id="IPR012878">
    <property type="entry name" value="Beta-AFase-like_GH127_cat"/>
</dbReference>
<dbReference type="AlphaFoldDB" id="A0A2P6PMC7"/>
<feature type="signal peptide" evidence="1">
    <location>
        <begin position="1"/>
        <end position="20"/>
    </location>
</feature>
<reference evidence="3 4" key="1">
    <citation type="journal article" date="2018" name="Nat. Genet.">
        <title>The Rosa genome provides new insights in the design of modern roses.</title>
        <authorList>
            <person name="Bendahmane M."/>
        </authorList>
    </citation>
    <scope>NUCLEOTIDE SEQUENCE [LARGE SCALE GENOMIC DNA]</scope>
    <source>
        <strain evidence="4">cv. Old Blush</strain>
    </source>
</reference>
<evidence type="ECO:0000259" key="2">
    <source>
        <dbReference type="Pfam" id="PF07944"/>
    </source>
</evidence>
<feature type="chain" id="PRO_5015130797" evidence="1">
    <location>
        <begin position="21"/>
        <end position="159"/>
    </location>
</feature>
<protein>
    <submittedName>
        <fullName evidence="3">Putative beta-L-arabinofuranosidase, GH127</fullName>
    </submittedName>
</protein>
<comment type="caution">
    <text evidence="3">The sequence shown here is derived from an EMBL/GenBank/DDBJ whole genome shotgun (WGS) entry which is preliminary data.</text>
</comment>
<evidence type="ECO:0000313" key="3">
    <source>
        <dbReference type="EMBL" id="PRQ23084.1"/>
    </source>
</evidence>
<dbReference type="Pfam" id="PF07944">
    <property type="entry name" value="Beta-AFase-like_GH127_cat"/>
    <property type="match status" value="1"/>
</dbReference>
<evidence type="ECO:0000313" key="4">
    <source>
        <dbReference type="Proteomes" id="UP000238479"/>
    </source>
</evidence>
<dbReference type="PANTHER" id="PTHR31151">
    <property type="entry name" value="PROLINE-TRNA LIGASE (DUF1680)"/>
    <property type="match status" value="1"/>
</dbReference>
<dbReference type="PANTHER" id="PTHR31151:SF0">
    <property type="entry name" value="PROLINE-TRNA LIGASE (DUF1680)"/>
    <property type="match status" value="1"/>
</dbReference>
<sequence length="159" mass="17813">MSPVFVIFLVCECGYGLAEGKECTNQVFPWMASHTSRFTLLSSNNETLKNETAGLETPGAPYDAKDSWEASISELRGHFVGHYLSASAMMWASTHNDTLKEKMSGIVSSLSLCQKKIGSGYLSAFPTAEFDRFEDYKHVWAPYILYHSQGQFNWFASLE</sequence>
<dbReference type="EMBL" id="PDCK01000044">
    <property type="protein sequence ID" value="PRQ23084.1"/>
    <property type="molecule type" value="Genomic_DNA"/>
</dbReference>
<feature type="domain" description="Non-reducing end beta-L-arabinofuranosidase-like GH127 catalytic" evidence="2">
    <location>
        <begin position="34"/>
        <end position="146"/>
    </location>
</feature>
<evidence type="ECO:0000256" key="1">
    <source>
        <dbReference type="SAM" id="SignalP"/>
    </source>
</evidence>
<accession>A0A2P6PMC7</accession>
<gene>
    <name evidence="3" type="ORF">RchiOBHm_Chr6g0257351</name>
</gene>
<dbReference type="Proteomes" id="UP000238479">
    <property type="component" value="Chromosome 6"/>
</dbReference>
<keyword evidence="1" id="KW-0732">Signal</keyword>